<dbReference type="AlphaFoldDB" id="A0AB72ZN59"/>
<feature type="non-terminal residue" evidence="1">
    <location>
        <position position="52"/>
    </location>
</feature>
<dbReference type="Proteomes" id="UP000003231">
    <property type="component" value="Unassembled WGS sequence"/>
</dbReference>
<evidence type="ECO:0000313" key="1">
    <source>
        <dbReference type="EMBL" id="EIR23768.1"/>
    </source>
</evidence>
<evidence type="ECO:0000313" key="2">
    <source>
        <dbReference type="Proteomes" id="UP000003231"/>
    </source>
</evidence>
<dbReference type="EMBL" id="AKRT01000105">
    <property type="protein sequence ID" value="EIR23768.1"/>
    <property type="molecule type" value="Genomic_DNA"/>
</dbReference>
<gene>
    <name evidence="1" type="ORF">YPPY08_0809</name>
</gene>
<protein>
    <submittedName>
        <fullName evidence="1">Uncharacterized protein</fullName>
    </submittedName>
</protein>
<sequence>MRRVIGELDIFILIPGKDAGSFRRGIVHCPVIVDKYNIAEVSGNAEQIEVGV</sequence>
<reference evidence="1 2" key="1">
    <citation type="submission" date="2012-05" db="EMBL/GenBank/DDBJ databases">
        <title>Genome sequence of Yersinia Pestis PY-08.</title>
        <authorList>
            <person name="Santana-Cruz I."/>
            <person name="Sengamalay N."/>
            <person name="McCracken C."/>
            <person name="Daugherty S.C."/>
            <person name="Maroo A."/>
            <person name="Vara P.G."/>
            <person name="Tallon L.J."/>
            <person name="Sadzewicz L."/>
            <person name="Vinetz J.M."/>
            <person name="Cespedes Zambrano M.J."/>
            <person name="Fraser-Liggett C.M."/>
            <person name="Tettelin H."/>
        </authorList>
    </citation>
    <scope>NUCLEOTIDE SEQUENCE [LARGE SCALE GENOMIC DNA]</scope>
    <source>
        <strain evidence="1 2">PY-08</strain>
    </source>
</reference>
<organism evidence="1 2">
    <name type="scientific">Yersinia pestis PY-08</name>
    <dbReference type="NCBI Taxonomy" id="992134"/>
    <lineage>
        <taxon>Bacteria</taxon>
        <taxon>Pseudomonadati</taxon>
        <taxon>Pseudomonadota</taxon>
        <taxon>Gammaproteobacteria</taxon>
        <taxon>Enterobacterales</taxon>
        <taxon>Yersiniaceae</taxon>
        <taxon>Yersinia</taxon>
    </lineage>
</organism>
<accession>A0AB72ZN59</accession>
<comment type="caution">
    <text evidence="1">The sequence shown here is derived from an EMBL/GenBank/DDBJ whole genome shotgun (WGS) entry which is preliminary data.</text>
</comment>
<name>A0AB72ZN59_YERPE</name>
<proteinExistence type="predicted"/>